<dbReference type="EMBL" id="WRPM01000007">
    <property type="protein sequence ID" value="MVT24973.1"/>
    <property type="molecule type" value="Genomic_DNA"/>
</dbReference>
<accession>A0A7K1UES0</accession>
<dbReference type="SUPFAM" id="SSF51735">
    <property type="entry name" value="NAD(P)-binding Rossmann-fold domains"/>
    <property type="match status" value="1"/>
</dbReference>
<dbReference type="GO" id="GO:0016491">
    <property type="term" value="F:oxidoreductase activity"/>
    <property type="evidence" value="ECO:0007669"/>
    <property type="project" value="UniProtKB-KW"/>
</dbReference>
<evidence type="ECO:0000256" key="1">
    <source>
        <dbReference type="ARBA" id="ARBA00001947"/>
    </source>
</evidence>
<reference evidence="5 6" key="1">
    <citation type="submission" date="2019-12" db="EMBL/GenBank/DDBJ databases">
        <title>Nesterenkonia muleiensis sp. nov., a novel actinobacterium isolated from sap of Populus euphratica.</title>
        <authorList>
            <person name="Wang R."/>
        </authorList>
    </citation>
    <scope>NUCLEOTIDE SEQUENCE [LARGE SCALE GENOMIC DNA]</scope>
    <source>
        <strain evidence="5 6">F10</strain>
    </source>
</reference>
<dbReference type="InterPro" id="IPR036291">
    <property type="entry name" value="NAD(P)-bd_dom_sf"/>
</dbReference>
<dbReference type="InterPro" id="IPR050129">
    <property type="entry name" value="Zn_alcohol_dh"/>
</dbReference>
<dbReference type="SUPFAM" id="SSF50129">
    <property type="entry name" value="GroES-like"/>
    <property type="match status" value="1"/>
</dbReference>
<evidence type="ECO:0000313" key="6">
    <source>
        <dbReference type="Proteomes" id="UP000460157"/>
    </source>
</evidence>
<evidence type="ECO:0000259" key="3">
    <source>
        <dbReference type="Pfam" id="PF00107"/>
    </source>
</evidence>
<organism evidence="5 6">
    <name type="scientific">Nesterenkonia alkaliphila</name>
    <dbReference type="NCBI Taxonomy" id="1463631"/>
    <lineage>
        <taxon>Bacteria</taxon>
        <taxon>Bacillati</taxon>
        <taxon>Actinomycetota</taxon>
        <taxon>Actinomycetes</taxon>
        <taxon>Micrococcales</taxon>
        <taxon>Micrococcaceae</taxon>
        <taxon>Nesterenkonia</taxon>
    </lineage>
</organism>
<sequence>MEALYLHAPHQAPAVRDIPAPLPGPGQVRIRVVAAGICGSDTHIVHGANPAARFPLILGHEIAGVVEKAGSEEDQGLIGMPVAVNFLITCGTCRQCAAQRSSLCQRREGLGIVHHGGLAEYVVVPTRNIIPIPDGVPFDHAAIATDAYATPWHAIRKSGISAGEGCLLNGAGGLGLAAVQLLSALGVGPIAVVDPRPEARKAAVDAGADNVSAKVSELQDPPLLPHIFDFVGISETISSLLELLPAGGQLSVVGLGGPMTVQMDNSLVRDEKTVTGSYAFTDEDISYVLQKMAEGKLNPDQAIGRTISLGEAPAALDPAGPERGYGRTVVRM</sequence>
<dbReference type="Gene3D" id="3.90.180.10">
    <property type="entry name" value="Medium-chain alcohol dehydrogenases, catalytic domain"/>
    <property type="match status" value="1"/>
</dbReference>
<dbReference type="RefSeq" id="WP_157320559.1">
    <property type="nucleotide sequence ID" value="NZ_BMFX01000009.1"/>
</dbReference>
<feature type="domain" description="Alcohol dehydrogenase-like C-terminal" evidence="3">
    <location>
        <begin position="173"/>
        <end position="293"/>
    </location>
</feature>
<dbReference type="Pfam" id="PF00107">
    <property type="entry name" value="ADH_zinc_N"/>
    <property type="match status" value="1"/>
</dbReference>
<gene>
    <name evidence="5" type="ORF">GNZ21_01105</name>
</gene>
<evidence type="ECO:0000256" key="2">
    <source>
        <dbReference type="ARBA" id="ARBA00023002"/>
    </source>
</evidence>
<dbReference type="InterPro" id="IPR013149">
    <property type="entry name" value="ADH-like_C"/>
</dbReference>
<dbReference type="Gene3D" id="3.40.50.720">
    <property type="entry name" value="NAD(P)-binding Rossmann-like Domain"/>
    <property type="match status" value="1"/>
</dbReference>
<dbReference type="Proteomes" id="UP000460157">
    <property type="component" value="Unassembled WGS sequence"/>
</dbReference>
<dbReference type="InterPro" id="IPR011032">
    <property type="entry name" value="GroES-like_sf"/>
</dbReference>
<keyword evidence="6" id="KW-1185">Reference proteome</keyword>
<dbReference type="PANTHER" id="PTHR43401:SF5">
    <property type="entry name" value="ALCOHOL DEHYDROGENASE-RELATED"/>
    <property type="match status" value="1"/>
</dbReference>
<name>A0A7K1UES0_9MICC</name>
<feature type="domain" description="Alcohol dehydrogenase-like N-terminal" evidence="4">
    <location>
        <begin position="24"/>
        <end position="134"/>
    </location>
</feature>
<evidence type="ECO:0000313" key="5">
    <source>
        <dbReference type="EMBL" id="MVT24973.1"/>
    </source>
</evidence>
<dbReference type="InterPro" id="IPR013154">
    <property type="entry name" value="ADH-like_N"/>
</dbReference>
<keyword evidence="2" id="KW-0560">Oxidoreductase</keyword>
<comment type="cofactor">
    <cofactor evidence="1">
        <name>Zn(2+)</name>
        <dbReference type="ChEBI" id="CHEBI:29105"/>
    </cofactor>
</comment>
<proteinExistence type="predicted"/>
<dbReference type="PANTHER" id="PTHR43401">
    <property type="entry name" value="L-THREONINE 3-DEHYDROGENASE"/>
    <property type="match status" value="1"/>
</dbReference>
<comment type="caution">
    <text evidence="5">The sequence shown here is derived from an EMBL/GenBank/DDBJ whole genome shotgun (WGS) entry which is preliminary data.</text>
</comment>
<dbReference type="Pfam" id="PF08240">
    <property type="entry name" value="ADH_N"/>
    <property type="match status" value="1"/>
</dbReference>
<evidence type="ECO:0000259" key="4">
    <source>
        <dbReference type="Pfam" id="PF08240"/>
    </source>
</evidence>
<dbReference type="OrthoDB" id="5295340at2"/>
<protein>
    <submittedName>
        <fullName evidence="5">Alcohol dehydrogenase catalytic domain-containing protein</fullName>
    </submittedName>
</protein>
<dbReference type="AlphaFoldDB" id="A0A7K1UES0"/>